<evidence type="ECO:0000256" key="1">
    <source>
        <dbReference type="SAM" id="MobiDB-lite"/>
    </source>
</evidence>
<proteinExistence type="predicted"/>
<protein>
    <submittedName>
        <fullName evidence="2">Uncharacterized protein</fullName>
    </submittedName>
</protein>
<reference evidence="2" key="1">
    <citation type="submission" date="2021-12" db="EMBL/GenBank/DDBJ databases">
        <authorList>
            <person name="King R."/>
        </authorList>
    </citation>
    <scope>NUCLEOTIDE SEQUENCE</scope>
</reference>
<feature type="region of interest" description="Disordered" evidence="1">
    <location>
        <begin position="1"/>
        <end position="60"/>
    </location>
</feature>
<evidence type="ECO:0000313" key="3">
    <source>
        <dbReference type="Proteomes" id="UP001152759"/>
    </source>
</evidence>
<dbReference type="AlphaFoldDB" id="A0A9P0EWD8"/>
<sequence>MSGVNSPVRLIRVVDKNGTEEGEKGGGAGAPQGDKETANNLYNRVLSESKAPPPLSMLGIKKNSKTSPAFLTEKYLATMSRCMCMSVIIIFAPWQFPSIQLKMGGRDRLER</sequence>
<organism evidence="2 3">
    <name type="scientific">Bemisia tabaci</name>
    <name type="common">Sweetpotato whitefly</name>
    <name type="synonym">Aleurodes tabaci</name>
    <dbReference type="NCBI Taxonomy" id="7038"/>
    <lineage>
        <taxon>Eukaryota</taxon>
        <taxon>Metazoa</taxon>
        <taxon>Ecdysozoa</taxon>
        <taxon>Arthropoda</taxon>
        <taxon>Hexapoda</taxon>
        <taxon>Insecta</taxon>
        <taxon>Pterygota</taxon>
        <taxon>Neoptera</taxon>
        <taxon>Paraneoptera</taxon>
        <taxon>Hemiptera</taxon>
        <taxon>Sternorrhyncha</taxon>
        <taxon>Aleyrodoidea</taxon>
        <taxon>Aleyrodidae</taxon>
        <taxon>Aleyrodinae</taxon>
        <taxon>Bemisia</taxon>
    </lineage>
</organism>
<dbReference type="EMBL" id="OU963862">
    <property type="protein sequence ID" value="CAH0381612.1"/>
    <property type="molecule type" value="Genomic_DNA"/>
</dbReference>
<dbReference type="Proteomes" id="UP001152759">
    <property type="component" value="Chromosome 1"/>
</dbReference>
<evidence type="ECO:0000313" key="2">
    <source>
        <dbReference type="EMBL" id="CAH0381612.1"/>
    </source>
</evidence>
<accession>A0A9P0EWD8</accession>
<keyword evidence="3" id="KW-1185">Reference proteome</keyword>
<name>A0A9P0EWD8_BEMTA</name>
<feature type="compositionally biased region" description="Basic and acidic residues" evidence="1">
    <location>
        <begin position="12"/>
        <end position="24"/>
    </location>
</feature>
<gene>
    <name evidence="2" type="ORF">BEMITA_LOCUS1244</name>
</gene>